<dbReference type="Proteomes" id="UP001396334">
    <property type="component" value="Unassembled WGS sequence"/>
</dbReference>
<accession>A0ABR2TAQ2</accession>
<organism evidence="1 2">
    <name type="scientific">Hibiscus sabdariffa</name>
    <name type="common">roselle</name>
    <dbReference type="NCBI Taxonomy" id="183260"/>
    <lineage>
        <taxon>Eukaryota</taxon>
        <taxon>Viridiplantae</taxon>
        <taxon>Streptophyta</taxon>
        <taxon>Embryophyta</taxon>
        <taxon>Tracheophyta</taxon>
        <taxon>Spermatophyta</taxon>
        <taxon>Magnoliopsida</taxon>
        <taxon>eudicotyledons</taxon>
        <taxon>Gunneridae</taxon>
        <taxon>Pentapetalae</taxon>
        <taxon>rosids</taxon>
        <taxon>malvids</taxon>
        <taxon>Malvales</taxon>
        <taxon>Malvaceae</taxon>
        <taxon>Malvoideae</taxon>
        <taxon>Hibiscus</taxon>
    </lineage>
</organism>
<gene>
    <name evidence="1" type="ORF">V6N11_050690</name>
</gene>
<evidence type="ECO:0000313" key="1">
    <source>
        <dbReference type="EMBL" id="KAK9034529.1"/>
    </source>
</evidence>
<dbReference type="EMBL" id="JBBPBN010000007">
    <property type="protein sequence ID" value="KAK9034529.1"/>
    <property type="molecule type" value="Genomic_DNA"/>
</dbReference>
<proteinExistence type="predicted"/>
<name>A0ABR2TAQ2_9ROSI</name>
<reference evidence="1 2" key="1">
    <citation type="journal article" date="2024" name="G3 (Bethesda)">
        <title>Genome assembly of Hibiscus sabdariffa L. provides insights into metabolisms of medicinal natural products.</title>
        <authorList>
            <person name="Kim T."/>
        </authorList>
    </citation>
    <scope>NUCLEOTIDE SEQUENCE [LARGE SCALE GENOMIC DNA]</scope>
    <source>
        <strain evidence="1">TK-2024</strain>
        <tissue evidence="1">Old leaves</tissue>
    </source>
</reference>
<keyword evidence="2" id="KW-1185">Reference proteome</keyword>
<comment type="caution">
    <text evidence="1">The sequence shown here is derived from an EMBL/GenBank/DDBJ whole genome shotgun (WGS) entry which is preliminary data.</text>
</comment>
<sequence length="94" mass="10570">MDHQQCCFSVFLFVNKSFSLPKSLLSTGFTGSVSTKTSFSVLECQLDGRSIEMGILWIFFACGFHLPPRVLFSGRVDVRRRIDVEKVNPGLCSF</sequence>
<protein>
    <submittedName>
        <fullName evidence="1">Uncharacterized protein</fullName>
    </submittedName>
</protein>
<evidence type="ECO:0000313" key="2">
    <source>
        <dbReference type="Proteomes" id="UP001396334"/>
    </source>
</evidence>